<name>A0A0J9T1Q6_PLAV1</name>
<protein>
    <submittedName>
        <fullName evidence="1">Uncharacterized protein</fullName>
    </submittedName>
</protein>
<sequence length="62" mass="7520">MDINILVIVNRIKEMMLAHILFDGYKKEKNYTRMFKRKKIVLHVKLFLFPHGQINSHRQINP</sequence>
<proteinExistence type="predicted"/>
<dbReference type="AlphaFoldDB" id="A0A0J9T1Q6"/>
<dbReference type="Proteomes" id="UP000053327">
    <property type="component" value="Unassembled WGS sequence"/>
</dbReference>
<organism evidence="1 2">
    <name type="scientific">Plasmodium vivax (strain Brazil I)</name>
    <dbReference type="NCBI Taxonomy" id="1033975"/>
    <lineage>
        <taxon>Eukaryota</taxon>
        <taxon>Sar</taxon>
        <taxon>Alveolata</taxon>
        <taxon>Apicomplexa</taxon>
        <taxon>Aconoidasida</taxon>
        <taxon>Haemosporida</taxon>
        <taxon>Plasmodiidae</taxon>
        <taxon>Plasmodium</taxon>
        <taxon>Plasmodium (Plasmodium)</taxon>
    </lineage>
</organism>
<reference evidence="1 2" key="1">
    <citation type="submission" date="2011-08" db="EMBL/GenBank/DDBJ databases">
        <title>The Genome Sequence of Plasmodium vivax Brazil I.</title>
        <authorList>
            <consortium name="The Broad Institute Genome Sequencing Platform"/>
            <consortium name="The Broad Institute Genome Sequencing Center for Infectious Disease"/>
            <person name="Neafsey D."/>
            <person name="Carlton J."/>
            <person name="Barnwell J."/>
            <person name="Collins W."/>
            <person name="Escalante A."/>
            <person name="Mullikin J."/>
            <person name="Saul A."/>
            <person name="Guigo R."/>
            <person name="Camara F."/>
            <person name="Young S.K."/>
            <person name="Zeng Q."/>
            <person name="Gargeya S."/>
            <person name="Fitzgerald M."/>
            <person name="Haas B."/>
            <person name="Abouelleil A."/>
            <person name="Alvarado L."/>
            <person name="Arachchi H.M."/>
            <person name="Berlin A."/>
            <person name="Brown A."/>
            <person name="Chapman S.B."/>
            <person name="Chen Z."/>
            <person name="Dunbar C."/>
            <person name="Freedman E."/>
            <person name="Gearin G."/>
            <person name="Gellesch M."/>
            <person name="Goldberg J."/>
            <person name="Griggs A."/>
            <person name="Gujja S."/>
            <person name="Heiman D."/>
            <person name="Howarth C."/>
            <person name="Larson L."/>
            <person name="Lui A."/>
            <person name="MacDonald P.J.P."/>
            <person name="Montmayeur A."/>
            <person name="Murphy C."/>
            <person name="Neiman D."/>
            <person name="Pearson M."/>
            <person name="Priest M."/>
            <person name="Roberts A."/>
            <person name="Saif S."/>
            <person name="Shea T."/>
            <person name="Shenoy N."/>
            <person name="Sisk P."/>
            <person name="Stolte C."/>
            <person name="Sykes S."/>
            <person name="Wortman J."/>
            <person name="Nusbaum C."/>
            <person name="Birren B."/>
        </authorList>
    </citation>
    <scope>NUCLEOTIDE SEQUENCE [LARGE SCALE GENOMIC DNA]</scope>
    <source>
        <strain evidence="1 2">Brazil I</strain>
    </source>
</reference>
<accession>A0A0J9T1Q6</accession>
<evidence type="ECO:0000313" key="1">
    <source>
        <dbReference type="EMBL" id="KMZ88527.1"/>
    </source>
</evidence>
<gene>
    <name evidence="1" type="ORF">PVBG_06187</name>
</gene>
<evidence type="ECO:0000313" key="2">
    <source>
        <dbReference type="Proteomes" id="UP000053327"/>
    </source>
</evidence>
<dbReference type="EMBL" id="KQ234763">
    <property type="protein sequence ID" value="KMZ88527.1"/>
    <property type="molecule type" value="Genomic_DNA"/>
</dbReference>